<sequence>MISLARRRWWSAAALCCGVTSVTLPRLVSGQTVVVDGPTAVALPTLTPSLVVRALGFANQRPLRVRVQIATSVDFGAGSLAVDSSFSTSDTTISVQITRALPSEATVYWRASVQGAFGAIAESPITGPRTVPAWLTLISPKPNSGGIFDIRRPLFVWQSARITPAAGPWTYALEILNTGLPEVGVAGLLDTTFRVPTDLRANASYRWSVRASLPNGDFVRVASSASFSIVDPLLPTTTILYQNFPNPFPSATSFNTCFWFDIGQPGGTVSLDVLDLRGNVVRTIVPGLDGVTQFPAGRYGRGAPGAGSNCDSRFVWDGTASDGRTVAPGVYVARFRSGTGAPTFRRMLFKGR</sequence>
<organism evidence="1 2">
    <name type="scientific">Gemmatimonas groenlandica</name>
    <dbReference type="NCBI Taxonomy" id="2732249"/>
    <lineage>
        <taxon>Bacteria</taxon>
        <taxon>Pseudomonadati</taxon>
        <taxon>Gemmatimonadota</taxon>
        <taxon>Gemmatimonadia</taxon>
        <taxon>Gemmatimonadales</taxon>
        <taxon>Gemmatimonadaceae</taxon>
        <taxon>Gemmatimonas</taxon>
    </lineage>
</organism>
<gene>
    <name evidence="1" type="ORF">HKW67_08410</name>
</gene>
<keyword evidence="2" id="KW-1185">Reference proteome</keyword>
<name>A0A6M4IPU9_9BACT</name>
<dbReference type="EMBL" id="CP053085">
    <property type="protein sequence ID" value="QJR35527.1"/>
    <property type="molecule type" value="Genomic_DNA"/>
</dbReference>
<dbReference type="Proteomes" id="UP000500938">
    <property type="component" value="Chromosome"/>
</dbReference>
<evidence type="ECO:0000313" key="2">
    <source>
        <dbReference type="Proteomes" id="UP000500938"/>
    </source>
</evidence>
<evidence type="ECO:0008006" key="3">
    <source>
        <dbReference type="Google" id="ProtNLM"/>
    </source>
</evidence>
<dbReference type="Gene3D" id="2.60.40.4070">
    <property type="match status" value="1"/>
</dbReference>
<accession>A0A6M4IPU9</accession>
<dbReference type="KEGG" id="ggr:HKW67_08410"/>
<dbReference type="RefSeq" id="WP_171224957.1">
    <property type="nucleotide sequence ID" value="NZ_CP053085.1"/>
</dbReference>
<proteinExistence type="predicted"/>
<evidence type="ECO:0000313" key="1">
    <source>
        <dbReference type="EMBL" id="QJR35527.1"/>
    </source>
</evidence>
<reference evidence="1 2" key="1">
    <citation type="submission" date="2020-05" db="EMBL/GenBank/DDBJ databases">
        <title>Complete genome sequence of Gemmatimonas greenlandica TET16.</title>
        <authorList>
            <person name="Zeng Y."/>
        </authorList>
    </citation>
    <scope>NUCLEOTIDE SEQUENCE [LARGE SCALE GENOMIC DNA]</scope>
    <source>
        <strain evidence="1 2">TET16</strain>
    </source>
</reference>
<protein>
    <recommendedName>
        <fullName evidence="3">FlgD Ig-like domain-containing protein</fullName>
    </recommendedName>
</protein>
<dbReference type="AlphaFoldDB" id="A0A6M4IPU9"/>